<dbReference type="SUPFAM" id="SSF110296">
    <property type="entry name" value="Oligoxyloglucan reducing end-specific cellobiohydrolase"/>
    <property type="match status" value="2"/>
</dbReference>
<dbReference type="PROSITE" id="PS51257">
    <property type="entry name" value="PROKAR_LIPOPROTEIN"/>
    <property type="match status" value="1"/>
</dbReference>
<dbReference type="EMBL" id="MFFV01000051">
    <property type="protein sequence ID" value="OGF18640.1"/>
    <property type="molecule type" value="Genomic_DNA"/>
</dbReference>
<accession>A0A1F5RW41</accession>
<proteinExistence type="predicted"/>
<dbReference type="InterPro" id="IPR052025">
    <property type="entry name" value="Xyloglucanase_GH74"/>
</dbReference>
<protein>
    <recommendedName>
        <fullName evidence="3">Sortilin N-terminal domain-containing protein</fullName>
    </recommendedName>
</protein>
<sequence length="369" mass="40173">MPNFKRISFITILFLIAIATSGCSITFQSSGNGKSVTDGGVFKSVNGGGSWRQQTLVATVSGQPLNFNKLNVVALALDPQDKNAVYAGTDSDGLFYSYDAGASWTVAKTLGKRYITDIAVSPQNKCLIYAASENRIFKSSDCSRSWQETYFDNEPKVRIYSLTADPREEKIIYAGTSRGEVIASVDYGQSWTTLKRFSDAQAAAANSVVKILINRGNPNILWAATLGSGVYRSVDRGKSWVGYIEQLSQINASDAVRITDMALALNDSNTVIIATKAGLIRTVNNGERWNAITLVPPADKTAINAIAIYPRDKERIYYVTNTSLGWTQDGGKTWTSKKLPTSRAGVILTADPDNPEIIYLGAMLIETKK</sequence>
<dbReference type="Gene3D" id="2.130.10.10">
    <property type="entry name" value="YVTN repeat-like/Quinoprotein amine dehydrogenase"/>
    <property type="match status" value="2"/>
</dbReference>
<dbReference type="GO" id="GO:0010411">
    <property type="term" value="P:xyloglucan metabolic process"/>
    <property type="evidence" value="ECO:0007669"/>
    <property type="project" value="TreeGrafter"/>
</dbReference>
<dbReference type="InterPro" id="IPR031778">
    <property type="entry name" value="Sortilin_N"/>
</dbReference>
<dbReference type="AlphaFoldDB" id="A0A1F5RW41"/>
<dbReference type="Pfam" id="PF15902">
    <property type="entry name" value="Sortilin-Vps10"/>
    <property type="match status" value="1"/>
</dbReference>
<keyword evidence="1" id="KW-0677">Repeat</keyword>
<evidence type="ECO:0000256" key="1">
    <source>
        <dbReference type="ARBA" id="ARBA00022737"/>
    </source>
</evidence>
<dbReference type="InterPro" id="IPR015943">
    <property type="entry name" value="WD40/YVTN_repeat-like_dom_sf"/>
</dbReference>
<reference evidence="4 5" key="1">
    <citation type="journal article" date="2016" name="Nat. Commun.">
        <title>Thousands of microbial genomes shed light on interconnected biogeochemical processes in an aquifer system.</title>
        <authorList>
            <person name="Anantharaman K."/>
            <person name="Brown C.T."/>
            <person name="Hug L.A."/>
            <person name="Sharon I."/>
            <person name="Castelle C.J."/>
            <person name="Probst A.J."/>
            <person name="Thomas B.C."/>
            <person name="Singh A."/>
            <person name="Wilkins M.J."/>
            <person name="Karaoz U."/>
            <person name="Brodie E.L."/>
            <person name="Williams K.H."/>
            <person name="Hubbard S.S."/>
            <person name="Banfield J.F."/>
        </authorList>
    </citation>
    <scope>NUCLEOTIDE SEQUENCE [LARGE SCALE GENOMIC DNA]</scope>
</reference>
<name>A0A1F5RW41_9BACT</name>
<gene>
    <name evidence="4" type="ORF">A3I35_00765</name>
</gene>
<keyword evidence="2" id="KW-0732">Signal</keyword>
<evidence type="ECO:0000259" key="3">
    <source>
        <dbReference type="Pfam" id="PF15902"/>
    </source>
</evidence>
<dbReference type="Proteomes" id="UP000177878">
    <property type="component" value="Unassembled WGS sequence"/>
</dbReference>
<feature type="signal peptide" evidence="2">
    <location>
        <begin position="1"/>
        <end position="21"/>
    </location>
</feature>
<evidence type="ECO:0000313" key="5">
    <source>
        <dbReference type="Proteomes" id="UP000177878"/>
    </source>
</evidence>
<evidence type="ECO:0000256" key="2">
    <source>
        <dbReference type="SAM" id="SignalP"/>
    </source>
</evidence>
<organism evidence="4 5">
    <name type="scientific">Candidatus Falkowbacteria bacterium RIFCSPLOWO2_02_FULL_45_15</name>
    <dbReference type="NCBI Taxonomy" id="1797988"/>
    <lineage>
        <taxon>Bacteria</taxon>
        <taxon>Candidatus Falkowiibacteriota</taxon>
    </lineage>
</organism>
<comment type="caution">
    <text evidence="4">The sequence shown here is derived from an EMBL/GenBank/DDBJ whole genome shotgun (WGS) entry which is preliminary data.</text>
</comment>
<dbReference type="PANTHER" id="PTHR43739:SF5">
    <property type="entry name" value="EXO-ALPHA-SIALIDASE"/>
    <property type="match status" value="1"/>
</dbReference>
<feature type="chain" id="PRO_5009521096" description="Sortilin N-terminal domain-containing protein" evidence="2">
    <location>
        <begin position="22"/>
        <end position="369"/>
    </location>
</feature>
<evidence type="ECO:0000313" key="4">
    <source>
        <dbReference type="EMBL" id="OGF18640.1"/>
    </source>
</evidence>
<dbReference type="STRING" id="1797988.A3I35_00765"/>
<feature type="domain" description="Sortilin N-terminal" evidence="3">
    <location>
        <begin position="94"/>
        <end position="195"/>
    </location>
</feature>
<dbReference type="PANTHER" id="PTHR43739">
    <property type="entry name" value="XYLOGLUCANASE (EUROFUNG)"/>
    <property type="match status" value="1"/>
</dbReference>
<dbReference type="CDD" id="cd15482">
    <property type="entry name" value="Sialidase_non-viral"/>
    <property type="match status" value="1"/>
</dbReference>